<keyword evidence="2" id="KW-1185">Reference proteome</keyword>
<dbReference type="eggNOG" id="COG0819">
    <property type="taxonomic scope" value="Bacteria"/>
</dbReference>
<proteinExistence type="predicted"/>
<evidence type="ECO:0000313" key="1">
    <source>
        <dbReference type="EMBL" id="ADB15106.1"/>
    </source>
</evidence>
<evidence type="ECO:0000313" key="2">
    <source>
        <dbReference type="Proteomes" id="UP000001887"/>
    </source>
</evidence>
<dbReference type="EMBL" id="CP001848">
    <property type="protein sequence ID" value="ADB15106.1"/>
    <property type="molecule type" value="Genomic_DNA"/>
</dbReference>
<accession>D2R375</accession>
<dbReference type="PANTHER" id="PTHR43198">
    <property type="entry name" value="BIFUNCTIONAL TH2 PROTEIN"/>
    <property type="match status" value="1"/>
</dbReference>
<dbReference type="GO" id="GO:0005829">
    <property type="term" value="C:cytosol"/>
    <property type="evidence" value="ECO:0007669"/>
    <property type="project" value="TreeGrafter"/>
</dbReference>
<protein>
    <submittedName>
        <fullName evidence="1">Putative transcriptional activator, TenA family</fullName>
    </submittedName>
</protein>
<sequence>MKSPRRIVLTDEIIARHNLCTDPPPSDSLFWLLWNTCIQTAQQALQTPFIQGVKAGTLDPVVYGGFNVNDAYYCFNGAPDYQSAAQRASDVTLQQFLTAKYNSYQTYNATFPQIWRVKDATSIIPFDVCQQYSQFESYIATKFDPIYCLIAMLPCECLWAWLGEQLSPPDPQNLYAPWVNGNNDFSGAYAIGNFLQSYQIANPGVVDQSLSLKIYSQAMIYEQQNFAAALSATD</sequence>
<dbReference type="KEGG" id="psl:Psta_0416"/>
<dbReference type="Gene3D" id="1.20.910.10">
    <property type="entry name" value="Heme oxygenase-like"/>
    <property type="match status" value="1"/>
</dbReference>
<dbReference type="SUPFAM" id="SSF48613">
    <property type="entry name" value="Heme oxygenase-like"/>
    <property type="match status" value="1"/>
</dbReference>
<gene>
    <name evidence="1" type="ordered locus">Psta_0416</name>
</gene>
<dbReference type="InterPro" id="IPR016084">
    <property type="entry name" value="Haem_Oase-like_multi-hlx"/>
</dbReference>
<dbReference type="AlphaFoldDB" id="D2R375"/>
<reference evidence="1 2" key="1">
    <citation type="journal article" date="2009" name="Stand. Genomic Sci.">
        <title>Complete genome sequence of Pirellula staleyi type strain (ATCC 27377).</title>
        <authorList>
            <person name="Clum A."/>
            <person name="Tindall B.J."/>
            <person name="Sikorski J."/>
            <person name="Ivanova N."/>
            <person name="Mavrommatis K."/>
            <person name="Lucas S."/>
            <person name="Glavina del Rio T."/>
            <person name="Nolan M."/>
            <person name="Chen F."/>
            <person name="Tice H."/>
            <person name="Pitluck S."/>
            <person name="Cheng J.F."/>
            <person name="Chertkov O."/>
            <person name="Brettin T."/>
            <person name="Han C."/>
            <person name="Detter J.C."/>
            <person name="Kuske C."/>
            <person name="Bruce D."/>
            <person name="Goodwin L."/>
            <person name="Ovchinikova G."/>
            <person name="Pati A."/>
            <person name="Mikhailova N."/>
            <person name="Chen A."/>
            <person name="Palaniappan K."/>
            <person name="Land M."/>
            <person name="Hauser L."/>
            <person name="Chang Y.J."/>
            <person name="Jeffries C.D."/>
            <person name="Chain P."/>
            <person name="Rohde M."/>
            <person name="Goker M."/>
            <person name="Bristow J."/>
            <person name="Eisen J.A."/>
            <person name="Markowitz V."/>
            <person name="Hugenholtz P."/>
            <person name="Kyrpides N.C."/>
            <person name="Klenk H.P."/>
            <person name="Lapidus A."/>
        </authorList>
    </citation>
    <scope>NUCLEOTIDE SEQUENCE [LARGE SCALE GENOMIC DNA]</scope>
    <source>
        <strain evidence="2">ATCC 27377 / DSM 6068 / ICPB 4128</strain>
    </source>
</reference>
<dbReference type="CDD" id="cd19359">
    <property type="entry name" value="TenA_C_Bt3146-like"/>
    <property type="match status" value="1"/>
</dbReference>
<dbReference type="PANTHER" id="PTHR43198:SF2">
    <property type="entry name" value="SI:CH1073-67J19.1-RELATED"/>
    <property type="match status" value="1"/>
</dbReference>
<dbReference type="STRING" id="530564.Psta_0416"/>
<dbReference type="Proteomes" id="UP000001887">
    <property type="component" value="Chromosome"/>
</dbReference>
<dbReference type="InterPro" id="IPR050967">
    <property type="entry name" value="Thiamine_Salvage_TenA"/>
</dbReference>
<dbReference type="OrthoDB" id="1451338at2"/>
<organism evidence="1 2">
    <name type="scientific">Pirellula staleyi (strain ATCC 27377 / DSM 6068 / ICPB 4128)</name>
    <name type="common">Pirella staleyi</name>
    <dbReference type="NCBI Taxonomy" id="530564"/>
    <lineage>
        <taxon>Bacteria</taxon>
        <taxon>Pseudomonadati</taxon>
        <taxon>Planctomycetota</taxon>
        <taxon>Planctomycetia</taxon>
        <taxon>Pirellulales</taxon>
        <taxon>Pirellulaceae</taxon>
        <taxon>Pirellula</taxon>
    </lineage>
</organism>
<name>D2R375_PIRSD</name>
<dbReference type="HOGENOM" id="CLU_095457_0_0_0"/>